<dbReference type="GO" id="GO:0008270">
    <property type="term" value="F:zinc ion binding"/>
    <property type="evidence" value="ECO:0007669"/>
    <property type="project" value="UniProtKB-KW"/>
</dbReference>
<sequence length="149" mass="17312">MSASMFYPSDADSDEDSHTTHSTQSSKTRKKRKANIVSDHKNDSDLVYCKICEYDLSGSYRKPYAYTRKGGNTSSMIAHLRDKHGITKDNFTNYLDEYREPKWDQSHQTQVTDYYSSSKPCPAKRQELSARKLIQFIIHFVLPLYILQN</sequence>
<name>A0A015K8R5_RHIIW</name>
<keyword evidence="1" id="KW-0479">Metal-binding</keyword>
<reference evidence="6 7" key="1">
    <citation type="submission" date="2014-02" db="EMBL/GenBank/DDBJ databases">
        <title>Single nucleus genome sequencing reveals high similarity among nuclei of an endomycorrhizal fungus.</title>
        <authorList>
            <person name="Lin K."/>
            <person name="Geurts R."/>
            <person name="Zhang Z."/>
            <person name="Limpens E."/>
            <person name="Saunders D.G."/>
            <person name="Mu D."/>
            <person name="Pang E."/>
            <person name="Cao H."/>
            <person name="Cha H."/>
            <person name="Lin T."/>
            <person name="Zhou Q."/>
            <person name="Shang Y."/>
            <person name="Li Y."/>
            <person name="Ivanov S."/>
            <person name="Sharma T."/>
            <person name="Velzen R.V."/>
            <person name="Ruijter N.D."/>
            <person name="Aanen D.K."/>
            <person name="Win J."/>
            <person name="Kamoun S."/>
            <person name="Bisseling T."/>
            <person name="Huang S."/>
        </authorList>
    </citation>
    <scope>NUCLEOTIDE SEQUENCE [LARGE SCALE GENOMIC DNA]</scope>
    <source>
        <strain evidence="7">DAOM197198w</strain>
    </source>
</reference>
<proteinExistence type="predicted"/>
<gene>
    <name evidence="6" type="ORF">RirG_221500</name>
</gene>
<evidence type="ECO:0000259" key="5">
    <source>
        <dbReference type="Pfam" id="PF02892"/>
    </source>
</evidence>
<organism evidence="6 7">
    <name type="scientific">Rhizophagus irregularis (strain DAOM 197198w)</name>
    <name type="common">Glomus intraradices</name>
    <dbReference type="NCBI Taxonomy" id="1432141"/>
    <lineage>
        <taxon>Eukaryota</taxon>
        <taxon>Fungi</taxon>
        <taxon>Fungi incertae sedis</taxon>
        <taxon>Mucoromycota</taxon>
        <taxon>Glomeromycotina</taxon>
        <taxon>Glomeromycetes</taxon>
        <taxon>Glomerales</taxon>
        <taxon>Glomeraceae</taxon>
        <taxon>Rhizophagus</taxon>
    </lineage>
</organism>
<dbReference type="OrthoDB" id="2440903at2759"/>
<keyword evidence="7" id="KW-1185">Reference proteome</keyword>
<evidence type="ECO:0000256" key="3">
    <source>
        <dbReference type="ARBA" id="ARBA00022833"/>
    </source>
</evidence>
<feature type="region of interest" description="Disordered" evidence="4">
    <location>
        <begin position="1"/>
        <end position="36"/>
    </location>
</feature>
<feature type="domain" description="BED-type" evidence="5">
    <location>
        <begin position="39"/>
        <end position="84"/>
    </location>
</feature>
<dbReference type="InterPro" id="IPR003656">
    <property type="entry name" value="Znf_BED"/>
</dbReference>
<evidence type="ECO:0000256" key="1">
    <source>
        <dbReference type="ARBA" id="ARBA00022723"/>
    </source>
</evidence>
<dbReference type="Pfam" id="PF02892">
    <property type="entry name" value="zf-BED"/>
    <property type="match status" value="1"/>
</dbReference>
<dbReference type="Proteomes" id="UP000022910">
    <property type="component" value="Unassembled WGS sequence"/>
</dbReference>
<dbReference type="AlphaFoldDB" id="A0A015K8R5"/>
<keyword evidence="2" id="KW-0863">Zinc-finger</keyword>
<accession>A0A015K8R5</accession>
<dbReference type="EMBL" id="JEMT01027936">
    <property type="protein sequence ID" value="EXX55856.1"/>
    <property type="molecule type" value="Genomic_DNA"/>
</dbReference>
<evidence type="ECO:0000256" key="4">
    <source>
        <dbReference type="SAM" id="MobiDB-lite"/>
    </source>
</evidence>
<dbReference type="HOGENOM" id="CLU_1750697_0_0_1"/>
<dbReference type="GO" id="GO:0003677">
    <property type="term" value="F:DNA binding"/>
    <property type="evidence" value="ECO:0007669"/>
    <property type="project" value="InterPro"/>
</dbReference>
<evidence type="ECO:0000256" key="2">
    <source>
        <dbReference type="ARBA" id="ARBA00022771"/>
    </source>
</evidence>
<protein>
    <recommendedName>
        <fullName evidence="5">BED-type domain-containing protein</fullName>
    </recommendedName>
</protein>
<evidence type="ECO:0000313" key="6">
    <source>
        <dbReference type="EMBL" id="EXX55856.1"/>
    </source>
</evidence>
<evidence type="ECO:0000313" key="7">
    <source>
        <dbReference type="Proteomes" id="UP000022910"/>
    </source>
</evidence>
<comment type="caution">
    <text evidence="6">The sequence shown here is derived from an EMBL/GenBank/DDBJ whole genome shotgun (WGS) entry which is preliminary data.</text>
</comment>
<keyword evidence="3" id="KW-0862">Zinc</keyword>